<proteinExistence type="predicted"/>
<evidence type="ECO:0000256" key="5">
    <source>
        <dbReference type="ARBA" id="ARBA00023027"/>
    </source>
</evidence>
<dbReference type="RefSeq" id="XP_067916474.1">
    <property type="nucleotide sequence ID" value="XM_068071550.1"/>
</dbReference>
<accession>A0A2C6KDE7</accession>
<dbReference type="GO" id="GO:0005829">
    <property type="term" value="C:cytosol"/>
    <property type="evidence" value="ECO:0007669"/>
    <property type="project" value="TreeGrafter"/>
</dbReference>
<comment type="cofactor">
    <cofactor evidence="2">
        <name>NAD(+)</name>
        <dbReference type="ChEBI" id="CHEBI:57540"/>
    </cofactor>
</comment>
<keyword evidence="8" id="KW-1185">Reference proteome</keyword>
<dbReference type="PANTHER" id="PTHR43725:SF47">
    <property type="entry name" value="UDP-GLUCOSE 4-EPIMERASE"/>
    <property type="match status" value="1"/>
</dbReference>
<comment type="caution">
    <text evidence="7">The sequence shown here is derived from an EMBL/GenBank/DDBJ whole genome shotgun (WGS) entry which is preliminary data.</text>
</comment>
<dbReference type="InterPro" id="IPR036291">
    <property type="entry name" value="NAD(P)-bd_dom_sf"/>
</dbReference>
<reference evidence="7 8" key="1">
    <citation type="journal article" date="2017" name="Int. J. Parasitol.">
        <title>The genome of the protozoan parasite Cystoisospora suis and a reverse vaccinology approach to identify vaccine candidates.</title>
        <authorList>
            <person name="Palmieri N."/>
            <person name="Shrestha A."/>
            <person name="Ruttkowski B."/>
            <person name="Beck T."/>
            <person name="Vogl C."/>
            <person name="Tomley F."/>
            <person name="Blake D.P."/>
            <person name="Joachim A."/>
        </authorList>
    </citation>
    <scope>NUCLEOTIDE SEQUENCE [LARGE SCALE GENOMIC DNA]</scope>
    <source>
        <strain evidence="7 8">Wien I</strain>
    </source>
</reference>
<dbReference type="VEuPathDB" id="ToxoDB:CSUI_011452"/>
<evidence type="ECO:0000256" key="4">
    <source>
        <dbReference type="ARBA" id="ARBA00013189"/>
    </source>
</evidence>
<evidence type="ECO:0000256" key="1">
    <source>
        <dbReference type="ARBA" id="ARBA00000083"/>
    </source>
</evidence>
<evidence type="ECO:0000256" key="3">
    <source>
        <dbReference type="ARBA" id="ARBA00004947"/>
    </source>
</evidence>
<sequence length="63" mass="6999">MVHNLGTGRGHSVLEMADIFERVSGRKIPRKSAPRRPGDLSSVIADPSLAEKELGWKARRTME</sequence>
<dbReference type="AlphaFoldDB" id="A0A2C6KDE7"/>
<evidence type="ECO:0000256" key="2">
    <source>
        <dbReference type="ARBA" id="ARBA00001911"/>
    </source>
</evidence>
<dbReference type="SUPFAM" id="SSF51735">
    <property type="entry name" value="NAD(P)-binding Rossmann-fold domains"/>
    <property type="match status" value="1"/>
</dbReference>
<evidence type="ECO:0000256" key="6">
    <source>
        <dbReference type="ARBA" id="ARBA00023235"/>
    </source>
</evidence>
<keyword evidence="6" id="KW-0413">Isomerase</keyword>
<dbReference type="GO" id="GO:0033499">
    <property type="term" value="P:galactose catabolic process via UDP-galactose, Leloir pathway"/>
    <property type="evidence" value="ECO:0007669"/>
    <property type="project" value="TreeGrafter"/>
</dbReference>
<dbReference type="Proteomes" id="UP000221165">
    <property type="component" value="Unassembled WGS sequence"/>
</dbReference>
<dbReference type="OrthoDB" id="9402762at2759"/>
<evidence type="ECO:0000313" key="7">
    <source>
        <dbReference type="EMBL" id="PHJ14738.1"/>
    </source>
</evidence>
<comment type="pathway">
    <text evidence="3">Carbohydrate metabolism; galactose metabolism.</text>
</comment>
<dbReference type="Gene3D" id="3.90.25.10">
    <property type="entry name" value="UDP-galactose 4-epimerase, domain 1"/>
    <property type="match status" value="1"/>
</dbReference>
<dbReference type="EC" id="5.1.3.2" evidence="4"/>
<protein>
    <recommendedName>
        <fullName evidence="4">UDP-glucose 4-epimerase</fullName>
        <ecNumber evidence="4">5.1.3.2</ecNumber>
    </recommendedName>
</protein>
<name>A0A2C6KDE7_9APIC</name>
<keyword evidence="5" id="KW-0520">NAD</keyword>
<dbReference type="PANTHER" id="PTHR43725">
    <property type="entry name" value="UDP-GLUCOSE 4-EPIMERASE"/>
    <property type="match status" value="1"/>
</dbReference>
<dbReference type="GeneID" id="94434761"/>
<gene>
    <name evidence="7" type="ORF">CSUI_011452</name>
</gene>
<organism evidence="7 8">
    <name type="scientific">Cystoisospora suis</name>
    <dbReference type="NCBI Taxonomy" id="483139"/>
    <lineage>
        <taxon>Eukaryota</taxon>
        <taxon>Sar</taxon>
        <taxon>Alveolata</taxon>
        <taxon>Apicomplexa</taxon>
        <taxon>Conoidasida</taxon>
        <taxon>Coccidia</taxon>
        <taxon>Eucoccidiorida</taxon>
        <taxon>Eimeriorina</taxon>
        <taxon>Sarcocystidae</taxon>
        <taxon>Cystoisospora</taxon>
    </lineage>
</organism>
<dbReference type="EMBL" id="MIGC01011877">
    <property type="protein sequence ID" value="PHJ14738.1"/>
    <property type="molecule type" value="Genomic_DNA"/>
</dbReference>
<comment type="catalytic activity">
    <reaction evidence="1">
        <text>UDP-alpha-D-glucose = UDP-alpha-D-galactose</text>
        <dbReference type="Rhea" id="RHEA:22168"/>
        <dbReference type="ChEBI" id="CHEBI:58885"/>
        <dbReference type="ChEBI" id="CHEBI:66914"/>
        <dbReference type="EC" id="5.1.3.2"/>
    </reaction>
</comment>
<dbReference type="GO" id="GO:0003978">
    <property type="term" value="F:UDP-glucose 4-epimerase activity"/>
    <property type="evidence" value="ECO:0007669"/>
    <property type="project" value="UniProtKB-EC"/>
</dbReference>
<evidence type="ECO:0000313" key="8">
    <source>
        <dbReference type="Proteomes" id="UP000221165"/>
    </source>
</evidence>